<dbReference type="InterPro" id="IPR036599">
    <property type="entry name" value="DNA_ligase_N_sf"/>
</dbReference>
<organism evidence="8">
    <name type="scientific">Pseudo-nitzschia australis</name>
    <dbReference type="NCBI Taxonomy" id="44445"/>
    <lineage>
        <taxon>Eukaryota</taxon>
        <taxon>Sar</taxon>
        <taxon>Stramenopiles</taxon>
        <taxon>Ochrophyta</taxon>
        <taxon>Bacillariophyta</taxon>
        <taxon>Bacillariophyceae</taxon>
        <taxon>Bacillariophycidae</taxon>
        <taxon>Bacillariales</taxon>
        <taxon>Bacillariaceae</taxon>
        <taxon>Pseudo-nitzschia</taxon>
    </lineage>
</organism>
<dbReference type="Pfam" id="PF01068">
    <property type="entry name" value="DNA_ligase_A_M"/>
    <property type="match status" value="1"/>
</dbReference>
<dbReference type="PROSITE" id="PS50160">
    <property type="entry name" value="DNA_LIGASE_A3"/>
    <property type="match status" value="1"/>
</dbReference>
<evidence type="ECO:0000256" key="2">
    <source>
        <dbReference type="ARBA" id="ARBA00022598"/>
    </source>
</evidence>
<dbReference type="PROSITE" id="PS00697">
    <property type="entry name" value="DNA_LIGASE_A1"/>
    <property type="match status" value="1"/>
</dbReference>
<dbReference type="GO" id="GO:0003910">
    <property type="term" value="F:DNA ligase (ATP) activity"/>
    <property type="evidence" value="ECO:0007669"/>
    <property type="project" value="InterPro"/>
</dbReference>
<protein>
    <recommendedName>
        <fullName evidence="7">ATP-dependent DNA ligase family profile domain-containing protein</fullName>
    </recommendedName>
</protein>
<evidence type="ECO:0000256" key="3">
    <source>
        <dbReference type="ARBA" id="ARBA00022741"/>
    </source>
</evidence>
<sequence length="1292" mass="149410">MEEQNEAKVAAADDKYNACEYLTNGQPEELPPKQEPSGERVNGLPFYNFFCFRLEKMWINKREKQSYKRWKEKERLEYILPRQMIDDLNGQTIFPYLRLLLPEQDSRRQFSVKEKKIAEAYCKVLAFGKGTKQYEMLMNFTDPQKVPPNIAGDLSLVVEYVIKQRVSKDIYSKVKLKKINCYLDEIANLKTYSNNNRSTPHHNHEWRRASQHQNNISGGNTRGKQTISELRADWLRRVMSNGLSAVEHKWLVRILQKKMEIGVGYITMLKHISPYAIELWNAHNNLQKICTVLADPTYTNRRRENEELRNQNTRGNASIWEPQMQPAELGNTLSPMISIRSSFEKLMTQTQAHHQEHLKKFHPPSTKAHRPLSFQFPALTAEIKLDGERMIIHINNGRVTMNTRNSKWYSELYAPVLGPSLRRSLSRYSNLNVILDGEIESWDNVNKALVPFGENRTVAGYRKAYLHYRGMIDPIDIEKLHDENDDNVMRSATDYYRDRSLSREEMVERGKNFWLKFRAFDILYVAGSDKDRLFLDCGMGTNDSDKNGSIIDMPLMKRKHILYQILMKQENEVEICPTVVIRCNGHAVSGEDYFSTKNPITEFGYPAMLLDSAQAILQQKISDLENLDKKRKDGRTNNQISKMRAEAMEEFYTNVVEEYKFEGLVVKDLASPYLFGSRKFWWKFKPDYETDEAVDIDAVIIGAKFATGLRNGGAPSGYLLGIVDTFDEHSFMTLNSINAASTTREKMEEILKHTGFKKGGDGPMELGKWFREDNFELPSFVSKRSLQRNSTEDFEGWTFNKTKHYPDIWIDPKDSVVLTIKGAELVVSDEYSVGLALRFPRIKKVRLEAVDGDEKNASETTTDEEIWRIFDEARSKRLDAHSIIGSQYQPDAATKPLRQWCRFLTPEEYGKKSRKRKKKIISSPSRKVPKVDVYKSNVLEGLNFCVLEGVYLFDAGSLEGQVAQKEGWTDEAEQVKTEEDVIEFIKKHGGNYKAEVMGTSKEYIIGGNKDDARVKTQIRGLEHAKSIVDSKKKADRTLASVAQYHDGIIKWSFVYSLVHRLQEKTNKNSDSNYLKPELHQYLVRVRKSRNENEAEDFFSSSRPISIDEMKHALSTPTDIQGPPWQLKGSIDFPKEERWILSSRYTHFWQYSNDIFDQENFHESNEVVLYPDIFSFGFGFSAEKDATDEALSCIKSTRWDRVAMDLDEIISVLPLVSVMGGLNTPHLHSGVTHIICLLKADDELQYGDAMTEDMFVCKERGRRLMQYLDRDLSHQNKIKLVSPNWIRKKFKLI</sequence>
<evidence type="ECO:0000256" key="1">
    <source>
        <dbReference type="ARBA" id="ARBA00007572"/>
    </source>
</evidence>
<reference evidence="8" key="1">
    <citation type="submission" date="2021-01" db="EMBL/GenBank/DDBJ databases">
        <authorList>
            <person name="Corre E."/>
            <person name="Pelletier E."/>
            <person name="Niang G."/>
            <person name="Scheremetjew M."/>
            <person name="Finn R."/>
            <person name="Kale V."/>
            <person name="Holt S."/>
            <person name="Cochrane G."/>
            <person name="Meng A."/>
            <person name="Brown T."/>
            <person name="Cohen L."/>
        </authorList>
    </citation>
    <scope>NUCLEOTIDE SEQUENCE</scope>
    <source>
        <strain evidence="8">10249 10 AB</strain>
    </source>
</reference>
<dbReference type="Gene3D" id="3.30.470.30">
    <property type="entry name" value="DNA ligase/mRNA capping enzyme"/>
    <property type="match status" value="1"/>
</dbReference>
<feature type="compositionally biased region" description="Polar residues" evidence="6">
    <location>
        <begin position="211"/>
        <end position="223"/>
    </location>
</feature>
<dbReference type="InterPro" id="IPR012310">
    <property type="entry name" value="DNA_ligase_ATP-dep_cent"/>
</dbReference>
<dbReference type="SUPFAM" id="SSF50249">
    <property type="entry name" value="Nucleic acid-binding proteins"/>
    <property type="match status" value="1"/>
</dbReference>
<dbReference type="GO" id="GO:0005524">
    <property type="term" value="F:ATP binding"/>
    <property type="evidence" value="ECO:0007669"/>
    <property type="project" value="UniProtKB-KW"/>
</dbReference>
<evidence type="ECO:0000259" key="7">
    <source>
        <dbReference type="PROSITE" id="PS50160"/>
    </source>
</evidence>
<keyword evidence="2" id="KW-0436">Ligase</keyword>
<keyword evidence="4" id="KW-0067">ATP-binding</keyword>
<accession>A0A7S4EIM9</accession>
<comment type="similarity">
    <text evidence="1">Belongs to the ATP-dependent DNA ligase family.</text>
</comment>
<dbReference type="GO" id="GO:0006297">
    <property type="term" value="P:nucleotide-excision repair, DNA gap filling"/>
    <property type="evidence" value="ECO:0007669"/>
    <property type="project" value="TreeGrafter"/>
</dbReference>
<feature type="domain" description="ATP-dependent DNA ligase family profile" evidence="7">
    <location>
        <begin position="517"/>
        <end position="724"/>
    </location>
</feature>
<feature type="region of interest" description="Disordered" evidence="6">
    <location>
        <begin position="194"/>
        <end position="223"/>
    </location>
</feature>
<name>A0A7S4EIM9_9STRA</name>
<dbReference type="GO" id="GO:0032807">
    <property type="term" value="C:DNA ligase IV complex"/>
    <property type="evidence" value="ECO:0007669"/>
    <property type="project" value="TreeGrafter"/>
</dbReference>
<dbReference type="SUPFAM" id="SSF56091">
    <property type="entry name" value="DNA ligase/mRNA capping enzyme, catalytic domain"/>
    <property type="match status" value="1"/>
</dbReference>
<gene>
    <name evidence="8" type="ORF">PAUS00366_LOCUS8290</name>
</gene>
<dbReference type="GO" id="GO:0003677">
    <property type="term" value="F:DNA binding"/>
    <property type="evidence" value="ECO:0007669"/>
    <property type="project" value="InterPro"/>
</dbReference>
<dbReference type="InterPro" id="IPR029710">
    <property type="entry name" value="LIG4"/>
</dbReference>
<dbReference type="Gene3D" id="2.40.50.140">
    <property type="entry name" value="Nucleic acid-binding proteins"/>
    <property type="match status" value="1"/>
</dbReference>
<dbReference type="Pfam" id="PF04675">
    <property type="entry name" value="DNA_ligase_A_N"/>
    <property type="match status" value="1"/>
</dbReference>
<evidence type="ECO:0000256" key="6">
    <source>
        <dbReference type="SAM" id="MobiDB-lite"/>
    </source>
</evidence>
<keyword evidence="3" id="KW-0547">Nucleotide-binding</keyword>
<evidence type="ECO:0000256" key="4">
    <source>
        <dbReference type="ARBA" id="ARBA00022840"/>
    </source>
</evidence>
<dbReference type="GO" id="GO:0006310">
    <property type="term" value="P:DNA recombination"/>
    <property type="evidence" value="ECO:0007669"/>
    <property type="project" value="InterPro"/>
</dbReference>
<evidence type="ECO:0000256" key="5">
    <source>
        <dbReference type="ARBA" id="ARBA00023242"/>
    </source>
</evidence>
<keyword evidence="5" id="KW-0539">Nucleus</keyword>
<dbReference type="InterPro" id="IPR016059">
    <property type="entry name" value="DNA_ligase_ATP-dep_CS"/>
</dbReference>
<proteinExistence type="inferred from homology"/>
<dbReference type="EMBL" id="HBIX01011002">
    <property type="protein sequence ID" value="CAE0715538.1"/>
    <property type="molecule type" value="Transcribed_RNA"/>
</dbReference>
<dbReference type="InterPro" id="IPR012340">
    <property type="entry name" value="NA-bd_OB-fold"/>
</dbReference>
<dbReference type="GO" id="GO:0006303">
    <property type="term" value="P:double-strand break repair via nonhomologous end joining"/>
    <property type="evidence" value="ECO:0007669"/>
    <property type="project" value="TreeGrafter"/>
</dbReference>
<dbReference type="InterPro" id="IPR012308">
    <property type="entry name" value="DNA_ligase_ATP-dep_N"/>
</dbReference>
<dbReference type="PANTHER" id="PTHR45997">
    <property type="entry name" value="DNA LIGASE 4"/>
    <property type="match status" value="1"/>
</dbReference>
<dbReference type="Gene3D" id="1.10.3260.10">
    <property type="entry name" value="DNA ligase, ATP-dependent, N-terminal domain"/>
    <property type="match status" value="1"/>
</dbReference>
<evidence type="ECO:0000313" key="8">
    <source>
        <dbReference type="EMBL" id="CAE0715538.1"/>
    </source>
</evidence>
<dbReference type="PANTHER" id="PTHR45997:SF1">
    <property type="entry name" value="DNA LIGASE 4"/>
    <property type="match status" value="1"/>
</dbReference>